<dbReference type="OrthoDB" id="6359816at2759"/>
<dbReference type="RefSeq" id="XP_011125254.1">
    <property type="nucleotide sequence ID" value="XM_011126952.1"/>
</dbReference>
<keyword evidence="4" id="KW-1185">Reference proteome</keyword>
<dbReference type="EMBL" id="ADOT01000195">
    <property type="protein sequence ID" value="EGX46098.1"/>
    <property type="molecule type" value="Genomic_DNA"/>
</dbReference>
<proteinExistence type="predicted"/>
<dbReference type="Gene3D" id="3.30.710.10">
    <property type="entry name" value="Potassium Channel Kv1.1, Chain A"/>
    <property type="match status" value="2"/>
</dbReference>
<dbReference type="OMA" id="HNIDAFE"/>
<dbReference type="eggNOG" id="ENOG502T1MW">
    <property type="taxonomic scope" value="Eukaryota"/>
</dbReference>
<protein>
    <recommendedName>
        <fullName evidence="2">BTB domain-containing protein</fullName>
    </recommendedName>
</protein>
<feature type="compositionally biased region" description="Polar residues" evidence="1">
    <location>
        <begin position="546"/>
        <end position="555"/>
    </location>
</feature>
<dbReference type="InterPro" id="IPR000210">
    <property type="entry name" value="BTB/POZ_dom"/>
</dbReference>
<dbReference type="CDD" id="cd18186">
    <property type="entry name" value="BTB_POZ_ZBTB_KLHL-like"/>
    <property type="match status" value="1"/>
</dbReference>
<comment type="caution">
    <text evidence="3">The sequence shown here is derived from an EMBL/GenBank/DDBJ whole genome shotgun (WGS) entry which is preliminary data.</text>
</comment>
<dbReference type="SUPFAM" id="SSF54695">
    <property type="entry name" value="POZ domain"/>
    <property type="match status" value="1"/>
</dbReference>
<sequence>MVSGHQGCSNLCPRCQRDCLCPNCKKCHFCQCSERFILQKGQKAGEKLPHSCQAYKDEVVIYSTAQNSLYHHYSLAAGKNAWLESESKGYAKNWADEKEQTKRLRSEILRIGDDKLLVKNFAELFSSEPISIIVGPSKKSFTIHIDSLRRESTYFNEILSAKTSEDGPFLLDGGEHNIDAFEMFVEYCYFGTYFGYDEPHLLLLHARVYALAGKLKCLPLKAIALKKATEWSYGDSTRPEGSLLLSIVADLVEAIRVVYTYTEDSGHGFILHRPIPNDPSGSLEITRDRFRLLLAKLAGMHLNALKNLGEFVKVHHKFSDFNTDMLLFVRNAVEKPKASTSESRNALTDGQDESIQLRRNDISAFSRFFNTDTLGVFVGKQAKRFDVHISAVECAEFFKRLMTSAMIESRDKAVDLTSEIDTPDAFEKFVQYCYLQDYTCDKDRADTLTQHAAIYVLADRLICPGLKKLAHEKARIVCENAHAEKPDEVLFAIPAAVTLVYENTYDSHNTKLLEPLSNSQQDATNEASSSTEGTTATEGPPKGKNDAQTAASNVKSAPALETTNRDSFRVLLSQFASLYISQLRTQEPFSSAHHRFPDFATDLMSLATPGKKFELGSDGQLKL</sequence>
<accession>G1XL92</accession>
<name>G1XL92_ARTOA</name>
<dbReference type="InParanoid" id="G1XL92"/>
<dbReference type="PANTHER" id="PTHR47843">
    <property type="entry name" value="BTB DOMAIN-CONTAINING PROTEIN-RELATED"/>
    <property type="match status" value="1"/>
</dbReference>
<feature type="region of interest" description="Disordered" evidence="1">
    <location>
        <begin position="512"/>
        <end position="558"/>
    </location>
</feature>
<evidence type="ECO:0000313" key="3">
    <source>
        <dbReference type="EMBL" id="EGX46098.1"/>
    </source>
</evidence>
<dbReference type="AlphaFoldDB" id="G1XL92"/>
<dbReference type="HOGENOM" id="CLU_488291_0_0_1"/>
<feature type="domain" description="BTB" evidence="2">
    <location>
        <begin position="128"/>
        <end position="191"/>
    </location>
</feature>
<dbReference type="Proteomes" id="UP000008784">
    <property type="component" value="Unassembled WGS sequence"/>
</dbReference>
<dbReference type="InterPro" id="IPR011333">
    <property type="entry name" value="SKP1/BTB/POZ_sf"/>
</dbReference>
<evidence type="ECO:0000313" key="4">
    <source>
        <dbReference type="Proteomes" id="UP000008784"/>
    </source>
</evidence>
<evidence type="ECO:0000259" key="2">
    <source>
        <dbReference type="PROSITE" id="PS50097"/>
    </source>
</evidence>
<feature type="compositionally biased region" description="Low complexity" evidence="1">
    <location>
        <begin position="523"/>
        <end position="539"/>
    </location>
</feature>
<reference evidence="3 4" key="1">
    <citation type="journal article" date="2011" name="PLoS Pathog.">
        <title>Genomic and proteomic analyses of the fungus Arthrobotrys oligospora provide insights into nematode-trap formation.</title>
        <authorList>
            <person name="Yang J."/>
            <person name="Wang L."/>
            <person name="Ji X."/>
            <person name="Feng Y."/>
            <person name="Li X."/>
            <person name="Zou C."/>
            <person name="Xu J."/>
            <person name="Ren Y."/>
            <person name="Mi Q."/>
            <person name="Wu J."/>
            <person name="Liu S."/>
            <person name="Liu Y."/>
            <person name="Huang X."/>
            <person name="Wang H."/>
            <person name="Niu X."/>
            <person name="Li J."/>
            <person name="Liang L."/>
            <person name="Luo Y."/>
            <person name="Ji K."/>
            <person name="Zhou W."/>
            <person name="Yu Z."/>
            <person name="Li G."/>
            <person name="Liu Y."/>
            <person name="Li L."/>
            <person name="Qiao M."/>
            <person name="Feng L."/>
            <person name="Zhang K.-Q."/>
        </authorList>
    </citation>
    <scope>NUCLEOTIDE SEQUENCE [LARGE SCALE GENOMIC DNA]</scope>
    <source>
        <strain evidence="4">ATCC 24927 / CBS 115.81 / DSM 1491</strain>
    </source>
</reference>
<gene>
    <name evidence="3" type="ORF">AOL_s00110g262</name>
</gene>
<dbReference type="PROSITE" id="PS50097">
    <property type="entry name" value="BTB"/>
    <property type="match status" value="1"/>
</dbReference>
<organism evidence="3 4">
    <name type="scientific">Arthrobotrys oligospora (strain ATCC 24927 / CBS 115.81 / DSM 1491)</name>
    <name type="common">Nematode-trapping fungus</name>
    <name type="synonym">Didymozoophaga oligospora</name>
    <dbReference type="NCBI Taxonomy" id="756982"/>
    <lineage>
        <taxon>Eukaryota</taxon>
        <taxon>Fungi</taxon>
        <taxon>Dikarya</taxon>
        <taxon>Ascomycota</taxon>
        <taxon>Pezizomycotina</taxon>
        <taxon>Orbiliomycetes</taxon>
        <taxon>Orbiliales</taxon>
        <taxon>Orbiliaceae</taxon>
        <taxon>Orbilia</taxon>
        <taxon>Orbilia oligospora</taxon>
    </lineage>
</organism>
<dbReference type="STRING" id="756982.G1XL92"/>
<evidence type="ECO:0000256" key="1">
    <source>
        <dbReference type="SAM" id="MobiDB-lite"/>
    </source>
</evidence>
<dbReference type="GeneID" id="22896159"/>